<feature type="compositionally biased region" description="Basic and acidic residues" evidence="1">
    <location>
        <begin position="41"/>
        <end position="63"/>
    </location>
</feature>
<dbReference type="RefSeq" id="XP_038066795.1">
    <property type="nucleotide sequence ID" value="XM_038210867.1"/>
</dbReference>
<keyword evidence="3" id="KW-1185">Reference proteome</keyword>
<protein>
    <submittedName>
        <fullName evidence="2">Uncharacterized protein</fullName>
    </submittedName>
</protein>
<feature type="region of interest" description="Disordered" evidence="1">
    <location>
        <begin position="189"/>
        <end position="216"/>
    </location>
</feature>
<dbReference type="OMA" id="TEMDREN"/>
<feature type="compositionally biased region" description="Polar residues" evidence="1">
    <location>
        <begin position="193"/>
        <end position="208"/>
    </location>
</feature>
<name>A0A914ARW4_PATMI</name>
<dbReference type="Proteomes" id="UP000887568">
    <property type="component" value="Unplaced"/>
</dbReference>
<dbReference type="GeneID" id="119736858"/>
<feature type="region of interest" description="Disordered" evidence="1">
    <location>
        <begin position="15"/>
        <end position="97"/>
    </location>
</feature>
<dbReference type="EnsemblMetazoa" id="XM_038210867.1">
    <property type="protein sequence ID" value="XP_038066795.1"/>
    <property type="gene ID" value="LOC119736858"/>
</dbReference>
<proteinExistence type="predicted"/>
<feature type="region of interest" description="Disordered" evidence="1">
    <location>
        <begin position="390"/>
        <end position="420"/>
    </location>
</feature>
<sequence length="536" mass="57886">MDGAELYCFEDFESQLSPGEHLDDTKNTDGQCGNKNLRNGSGEDKFRIRTRTDHPDQRLRVAQRETSGVEQHVKNADKPSVKLGHGNNHQRQQDGRLDHPGFLGKSQGYGPTRQGGVTAVKQRILQRGKTVDGPEASHVGAVGSNRFRPGHLVRTQSTDEGKEIHRGPRESLNYSDRRILQVNDQRISKGVSKKTNSVTEMESGNSACMNGDSMHRGSTAVSESAALLDHVDKLSVRARPDTNLQNKKMREGPPVTALRPGRSGSPRSWNFATQSIVPRFANREDSEILTAIRKSPTFKGPSDERRRPLVTNCSIDSAMDQQLSDNAPYIANSVASSADCLLSDKQDSISIFGPGDLIKDVIAKTGSIHSEIPTALLDPTEESEVKFDGRLQSISSRDVAPGLPPSGRGKKVSTKPPRSRDACTAEGLCDCGEGFNQSENTHKPVCRSLTAPAISVPPAEDEPSKPLPRPKPPLGPRVSAPMLGISSAGKSSSGCVSRPFHTIISPTCTCVQCVEINTGRGIGGRGDVTTNLLIEE</sequence>
<evidence type="ECO:0000313" key="2">
    <source>
        <dbReference type="EnsemblMetazoa" id="XP_038066795.1"/>
    </source>
</evidence>
<dbReference type="AlphaFoldDB" id="A0A914ARW4"/>
<feature type="region of interest" description="Disordered" evidence="1">
    <location>
        <begin position="239"/>
        <end position="269"/>
    </location>
</feature>
<feature type="compositionally biased region" description="Pro residues" evidence="1">
    <location>
        <begin position="465"/>
        <end position="475"/>
    </location>
</feature>
<feature type="compositionally biased region" description="Polar residues" evidence="1">
    <location>
        <begin position="28"/>
        <end position="39"/>
    </location>
</feature>
<organism evidence="2 3">
    <name type="scientific">Patiria miniata</name>
    <name type="common">Bat star</name>
    <name type="synonym">Asterina miniata</name>
    <dbReference type="NCBI Taxonomy" id="46514"/>
    <lineage>
        <taxon>Eukaryota</taxon>
        <taxon>Metazoa</taxon>
        <taxon>Echinodermata</taxon>
        <taxon>Eleutherozoa</taxon>
        <taxon>Asterozoa</taxon>
        <taxon>Asteroidea</taxon>
        <taxon>Valvatacea</taxon>
        <taxon>Valvatida</taxon>
        <taxon>Asterinidae</taxon>
        <taxon>Patiria</taxon>
    </lineage>
</organism>
<feature type="region of interest" description="Disordered" evidence="1">
    <location>
        <begin position="128"/>
        <end position="147"/>
    </location>
</feature>
<accession>A0A914ARW4</accession>
<reference evidence="2" key="1">
    <citation type="submission" date="2022-11" db="UniProtKB">
        <authorList>
            <consortium name="EnsemblMetazoa"/>
        </authorList>
    </citation>
    <scope>IDENTIFICATION</scope>
</reference>
<feature type="compositionally biased region" description="Basic and acidic residues" evidence="1">
    <location>
        <begin position="71"/>
        <end position="80"/>
    </location>
</feature>
<evidence type="ECO:0000313" key="3">
    <source>
        <dbReference type="Proteomes" id="UP000887568"/>
    </source>
</evidence>
<feature type="region of interest" description="Disordered" evidence="1">
    <location>
        <begin position="455"/>
        <end position="478"/>
    </location>
</feature>
<evidence type="ECO:0000256" key="1">
    <source>
        <dbReference type="SAM" id="MobiDB-lite"/>
    </source>
</evidence>